<keyword evidence="2" id="KW-1185">Reference proteome</keyword>
<evidence type="ECO:0000313" key="1">
    <source>
        <dbReference type="EMBL" id="RBP70255.1"/>
    </source>
</evidence>
<dbReference type="AlphaFoldDB" id="A0A366IIG2"/>
<name>A0A366IIG2_9MICO</name>
<reference evidence="1 2" key="1">
    <citation type="submission" date="2018-06" db="EMBL/GenBank/DDBJ databases">
        <title>Freshwater and sediment microbial communities from various areas in North America, analyzing microbe dynamics in response to fracking.</title>
        <authorList>
            <person name="Lamendella R."/>
        </authorList>
    </citation>
    <scope>NUCLEOTIDE SEQUENCE [LARGE SCALE GENOMIC DNA]</scope>
    <source>
        <strain evidence="1 2">3b_TX</strain>
    </source>
</reference>
<dbReference type="RefSeq" id="WP_113904829.1">
    <property type="nucleotide sequence ID" value="NZ_QNSB01000009.1"/>
</dbReference>
<comment type="caution">
    <text evidence="1">The sequence shown here is derived from an EMBL/GenBank/DDBJ whole genome shotgun (WGS) entry which is preliminary data.</text>
</comment>
<sequence>MTGIPKRAELSRDTVLGMLLDTSPYLSCDDCFDRLDEFVERRLTEPDFRDEPMEVHLAGCEACAEEACTLAELLG</sequence>
<accession>A0A366IIG2</accession>
<protein>
    <submittedName>
        <fullName evidence="1">Uncharacterized protein</fullName>
    </submittedName>
</protein>
<dbReference type="EMBL" id="QNSB01000009">
    <property type="protein sequence ID" value="RBP70255.1"/>
    <property type="molecule type" value="Genomic_DNA"/>
</dbReference>
<dbReference type="Proteomes" id="UP000253509">
    <property type="component" value="Unassembled WGS sequence"/>
</dbReference>
<organism evidence="1 2">
    <name type="scientific">Brevibacterium celere</name>
    <dbReference type="NCBI Taxonomy" id="225845"/>
    <lineage>
        <taxon>Bacteria</taxon>
        <taxon>Bacillati</taxon>
        <taxon>Actinomycetota</taxon>
        <taxon>Actinomycetes</taxon>
        <taxon>Micrococcales</taxon>
        <taxon>Brevibacteriaceae</taxon>
        <taxon>Brevibacterium</taxon>
    </lineage>
</organism>
<gene>
    <name evidence="1" type="ORF">DFO65_10926</name>
</gene>
<proteinExistence type="predicted"/>
<evidence type="ECO:0000313" key="2">
    <source>
        <dbReference type="Proteomes" id="UP000253509"/>
    </source>
</evidence>